<dbReference type="OrthoDB" id="10532146at2759"/>
<name>A0A024TXS3_9STRA</name>
<dbReference type="GeneID" id="20085623"/>
<sequence>MEEPPAVNSVCILGQFARPARGYMTHLHRVETAAAPLYAISTLPNVLHLVEGTMLKCTIHVEEAIVDVASIDGSVVIAGDVGSIWQVPLPRFSGAKPITIALSSRDDEGKVDTDALAAYGQTRHVRANRKRPLDAPHEKGQHGPVHCVPGTRSISCLVESGLSVVFALSVLVPTTALSLPRKNEVERREYDALDGEMATCMLLVSNAGNKAGHLNEMSGDRTSVAVLLFQGDRDGQVRVVALDSKMTVVSQPSTFWCFKNQRVYRLFGVSWSSLDAVDAIAIVGTQGRLVVVGSHKQIKWDVQLHSPIDWIEYDRASKQFVYIVHGRCYRRSLTSPSTACVPLGHIPHGVAKVALGSDRNELYVLQRSGRVFSTCIQPHEGETPFKRGTESALKAEVAKITQAEFDMHASGQNSSALSKAIDKANSTRKFLRLCQVKGIRTIMSCKVSVTSMGRDGRTPCGRPPVLEISIQVDRTAAPALRLTDWRVLVVLREPTTKTTHQFTYVWPALDVTFVKAIAVEPFKMFCSGVSNLKVQCYLVHDDRPLPFHFTLLATSLNALTMDDGAFTAQNSPGHMTKWYTPTHDGQAQWWMCYDEYRHAFLGASAGTTPLPPTSMNLAILPGPSTPPQPTLLRALSALHANDSSSLKCALNDLTIKRVDRARALDALHVSLYVVDSSSLAAIRGSFIAAALGSQEDGTCIGLSSPVPNARELFPGVSALGATWVSLREALLPSFDFDGTSQKEILWLVGQVLRLEHDLSTLYWSSRKVDH</sequence>
<organism evidence="1">
    <name type="scientific">Aphanomyces invadans</name>
    <dbReference type="NCBI Taxonomy" id="157072"/>
    <lineage>
        <taxon>Eukaryota</taxon>
        <taxon>Sar</taxon>
        <taxon>Stramenopiles</taxon>
        <taxon>Oomycota</taxon>
        <taxon>Saprolegniomycetes</taxon>
        <taxon>Saprolegniales</taxon>
        <taxon>Verrucalvaceae</taxon>
        <taxon>Aphanomyces</taxon>
    </lineage>
</organism>
<accession>A0A024TXS3</accession>
<dbReference type="RefSeq" id="XP_008872603.1">
    <property type="nucleotide sequence ID" value="XM_008874381.1"/>
</dbReference>
<gene>
    <name evidence="1" type="ORF">H310_08573</name>
</gene>
<reference evidence="1" key="1">
    <citation type="submission" date="2013-12" db="EMBL/GenBank/DDBJ databases">
        <title>The Genome Sequence of Aphanomyces invadans NJM9701.</title>
        <authorList>
            <consortium name="The Broad Institute Genomics Platform"/>
            <person name="Russ C."/>
            <person name="Tyler B."/>
            <person name="van West P."/>
            <person name="Dieguez-Uribeondo J."/>
            <person name="Young S.K."/>
            <person name="Zeng Q."/>
            <person name="Gargeya S."/>
            <person name="Fitzgerald M."/>
            <person name="Abouelleil A."/>
            <person name="Alvarado L."/>
            <person name="Chapman S.B."/>
            <person name="Gainer-Dewar J."/>
            <person name="Goldberg J."/>
            <person name="Griggs A."/>
            <person name="Gujja S."/>
            <person name="Hansen M."/>
            <person name="Howarth C."/>
            <person name="Imamovic A."/>
            <person name="Ireland A."/>
            <person name="Larimer J."/>
            <person name="McCowan C."/>
            <person name="Murphy C."/>
            <person name="Pearson M."/>
            <person name="Poon T.W."/>
            <person name="Priest M."/>
            <person name="Roberts A."/>
            <person name="Saif S."/>
            <person name="Shea T."/>
            <person name="Sykes S."/>
            <person name="Wortman J."/>
            <person name="Nusbaum C."/>
            <person name="Birren B."/>
        </authorList>
    </citation>
    <scope>NUCLEOTIDE SEQUENCE [LARGE SCALE GENOMIC DNA]</scope>
    <source>
        <strain evidence="1">NJM9701</strain>
    </source>
</reference>
<dbReference type="AlphaFoldDB" id="A0A024TXS3"/>
<evidence type="ECO:0000313" key="1">
    <source>
        <dbReference type="EMBL" id="ETV98406.1"/>
    </source>
</evidence>
<proteinExistence type="predicted"/>
<dbReference type="VEuPathDB" id="FungiDB:H310_08573"/>
<protein>
    <submittedName>
        <fullName evidence="1">Uncharacterized protein</fullName>
    </submittedName>
</protein>
<dbReference type="EMBL" id="KI913969">
    <property type="protein sequence ID" value="ETV98406.1"/>
    <property type="molecule type" value="Genomic_DNA"/>
</dbReference>